<dbReference type="SUPFAM" id="SSF47789">
    <property type="entry name" value="C-terminal domain of RNA polymerase alpha subunit"/>
    <property type="match status" value="1"/>
</dbReference>
<sequence>MTTTNNAPISFRLTDDELELLRQHQEDGEKSLNLTAKRLLLNALGVDAKKSSIQVVNSVDMVQVQELIETAVQEKLTELTTVDNVDIFKKLIDESLADGGIGEAISTSYEAMMGQFNGLLEELQELKKQFEELTSVPLVPVPQSPINEQLTTDNGELLIVNNQLPEDENKDYQIEELQLSTNTYNLIKGQQINTVGELIAISENELLKIRGFGQKALTEIKDALKRRLGIDFPQLPDVDSDFTSDTQSPITDEEQAEKNKQSHEEYVQKYLTPKPEKQRLDPAIYTRNYQIVSMLDCQFWMDGKRFNNEELISNKIGENIKNNKTEIESMLDIEINTKQSVIQRFRSILKAMGFDVILDGKGCYKISNPEIFN</sequence>
<dbReference type="InterPro" id="IPR011260">
    <property type="entry name" value="RNAP_asu_C"/>
</dbReference>
<feature type="coiled-coil region" evidence="1">
    <location>
        <begin position="109"/>
        <end position="136"/>
    </location>
</feature>
<name>A0ABR8C3P5_APHFL</name>
<proteinExistence type="predicted"/>
<dbReference type="RefSeq" id="WP_190384555.1">
    <property type="nucleotide sequence ID" value="NZ_JACJQT010000115.1"/>
</dbReference>
<keyword evidence="1" id="KW-0175">Coiled coil</keyword>
<accession>A0ABR8C3P5</accession>
<organism evidence="4 5">
    <name type="scientific">Aphanizomenon flos-aquae FACHB-1040</name>
    <dbReference type="NCBI Taxonomy" id="2692887"/>
    <lineage>
        <taxon>Bacteria</taxon>
        <taxon>Bacillati</taxon>
        <taxon>Cyanobacteriota</taxon>
        <taxon>Cyanophyceae</taxon>
        <taxon>Nostocales</taxon>
        <taxon>Aphanizomenonaceae</taxon>
        <taxon>Aphanizomenon</taxon>
    </lineage>
</organism>
<evidence type="ECO:0000313" key="4">
    <source>
        <dbReference type="EMBL" id="MBD2281400.1"/>
    </source>
</evidence>
<dbReference type="EMBL" id="JACJQT010000115">
    <property type="protein sequence ID" value="MBD2281400.1"/>
    <property type="molecule type" value="Genomic_DNA"/>
</dbReference>
<keyword evidence="5" id="KW-1185">Reference proteome</keyword>
<evidence type="ECO:0000256" key="2">
    <source>
        <dbReference type="SAM" id="MobiDB-lite"/>
    </source>
</evidence>
<evidence type="ECO:0000259" key="3">
    <source>
        <dbReference type="Pfam" id="PF03118"/>
    </source>
</evidence>
<feature type="compositionally biased region" description="Polar residues" evidence="2">
    <location>
        <begin position="241"/>
        <end position="250"/>
    </location>
</feature>
<feature type="domain" description="RNA polymerase alpha subunit C-terminal" evidence="3">
    <location>
        <begin position="166"/>
        <end position="225"/>
    </location>
</feature>
<gene>
    <name evidence="4" type="ORF">H6F99_24950</name>
</gene>
<evidence type="ECO:0000256" key="1">
    <source>
        <dbReference type="SAM" id="Coils"/>
    </source>
</evidence>
<comment type="caution">
    <text evidence="4">The sequence shown here is derived from an EMBL/GenBank/DDBJ whole genome shotgun (WGS) entry which is preliminary data.</text>
</comment>
<protein>
    <recommendedName>
        <fullName evidence="3">RNA polymerase alpha subunit C-terminal domain-containing protein</fullName>
    </recommendedName>
</protein>
<reference evidence="4 5" key="1">
    <citation type="journal article" date="2020" name="ISME J.">
        <title>Comparative genomics reveals insights into cyanobacterial evolution and habitat adaptation.</title>
        <authorList>
            <person name="Chen M.Y."/>
            <person name="Teng W.K."/>
            <person name="Zhao L."/>
            <person name="Hu C.X."/>
            <person name="Zhou Y.K."/>
            <person name="Han B.P."/>
            <person name="Song L.R."/>
            <person name="Shu W.S."/>
        </authorList>
    </citation>
    <scope>NUCLEOTIDE SEQUENCE [LARGE SCALE GENOMIC DNA]</scope>
    <source>
        <strain evidence="4 5">FACHB-1040</strain>
    </source>
</reference>
<feature type="region of interest" description="Disordered" evidence="2">
    <location>
        <begin position="236"/>
        <end position="262"/>
    </location>
</feature>
<dbReference type="Pfam" id="PF03118">
    <property type="entry name" value="RNA_pol_A_CTD"/>
    <property type="match status" value="1"/>
</dbReference>
<dbReference type="Gene3D" id="1.10.150.20">
    <property type="entry name" value="5' to 3' exonuclease, C-terminal subdomain"/>
    <property type="match status" value="1"/>
</dbReference>
<evidence type="ECO:0000313" key="5">
    <source>
        <dbReference type="Proteomes" id="UP000606721"/>
    </source>
</evidence>
<dbReference type="Proteomes" id="UP000606721">
    <property type="component" value="Unassembled WGS sequence"/>
</dbReference>